<dbReference type="Gene3D" id="2.80.10.50">
    <property type="match status" value="1"/>
</dbReference>
<keyword evidence="1" id="KW-0732">Signal</keyword>
<evidence type="ECO:0000256" key="1">
    <source>
        <dbReference type="ARBA" id="ARBA00022729"/>
    </source>
</evidence>
<dbReference type="OrthoDB" id="5588846at2759"/>
<dbReference type="InterPro" id="IPR036300">
    <property type="entry name" value="MIR_dom_sf"/>
</dbReference>
<keyword evidence="2" id="KW-0677">Repeat</keyword>
<dbReference type="PANTHER" id="PTHR46809:SF2">
    <property type="entry name" value="GH21273P"/>
    <property type="match status" value="1"/>
</dbReference>
<dbReference type="PANTHER" id="PTHR46809">
    <property type="entry name" value="STROMAL CELL-DERIVED FACTOR 2-LIKE PROTEIN"/>
    <property type="match status" value="1"/>
</dbReference>
<keyword evidence="5" id="KW-1185">Reference proteome</keyword>
<dbReference type="EMBL" id="JABAYA010000141">
    <property type="protein sequence ID" value="KAF7723732.1"/>
    <property type="molecule type" value="Genomic_DNA"/>
</dbReference>
<reference evidence="4" key="1">
    <citation type="submission" date="2020-01" db="EMBL/GenBank/DDBJ databases">
        <title>Genome Sequencing of Three Apophysomyces-Like Fungal Strains Confirms a Novel Fungal Genus in the Mucoromycota with divergent Burkholderia-like Endosymbiotic Bacteria.</title>
        <authorList>
            <person name="Stajich J.E."/>
            <person name="Macias A.M."/>
            <person name="Carter-House D."/>
            <person name="Lovett B."/>
            <person name="Kasson L.R."/>
            <person name="Berry K."/>
            <person name="Grigoriev I."/>
            <person name="Chang Y."/>
            <person name="Spatafora J."/>
            <person name="Kasson M.T."/>
        </authorList>
    </citation>
    <scope>NUCLEOTIDE SEQUENCE</scope>
    <source>
        <strain evidence="4">NRRL A-21654</strain>
    </source>
</reference>
<gene>
    <name evidence="4" type="ORF">EC973_001708</name>
</gene>
<dbReference type="PROSITE" id="PS50919">
    <property type="entry name" value="MIR"/>
    <property type="match status" value="3"/>
</dbReference>
<accession>A0A8H7BNM8</accession>
<dbReference type="InterPro" id="IPR016093">
    <property type="entry name" value="MIR_motif"/>
</dbReference>
<protein>
    <recommendedName>
        <fullName evidence="3">MIR domain-containing protein</fullName>
    </recommendedName>
</protein>
<dbReference type="Pfam" id="PF02815">
    <property type="entry name" value="MIR"/>
    <property type="match status" value="1"/>
</dbReference>
<evidence type="ECO:0000313" key="4">
    <source>
        <dbReference type="EMBL" id="KAF7723732.1"/>
    </source>
</evidence>
<feature type="domain" description="MIR" evidence="3">
    <location>
        <begin position="133"/>
        <end position="183"/>
    </location>
</feature>
<comment type="caution">
    <text evidence="4">The sequence shown here is derived from an EMBL/GenBank/DDBJ whole genome shotgun (WGS) entry which is preliminary data.</text>
</comment>
<evidence type="ECO:0000313" key="5">
    <source>
        <dbReference type="Proteomes" id="UP000605846"/>
    </source>
</evidence>
<name>A0A8H7BNM8_9FUNG</name>
<proteinExistence type="predicted"/>
<evidence type="ECO:0000259" key="3">
    <source>
        <dbReference type="PROSITE" id="PS50919"/>
    </source>
</evidence>
<feature type="domain" description="MIR" evidence="3">
    <location>
        <begin position="69"/>
        <end position="125"/>
    </location>
</feature>
<organism evidence="4 5">
    <name type="scientific">Apophysomyces ossiformis</name>
    <dbReference type="NCBI Taxonomy" id="679940"/>
    <lineage>
        <taxon>Eukaryota</taxon>
        <taxon>Fungi</taxon>
        <taxon>Fungi incertae sedis</taxon>
        <taxon>Mucoromycota</taxon>
        <taxon>Mucoromycotina</taxon>
        <taxon>Mucoromycetes</taxon>
        <taxon>Mucorales</taxon>
        <taxon>Mucorineae</taxon>
        <taxon>Mucoraceae</taxon>
        <taxon>Apophysomyces</taxon>
    </lineage>
</organism>
<feature type="domain" description="MIR" evidence="3">
    <location>
        <begin position="7"/>
        <end position="61"/>
    </location>
</feature>
<dbReference type="Proteomes" id="UP000605846">
    <property type="component" value="Unassembled WGS sequence"/>
</dbReference>
<sequence>MSFPQEDGIIRYGDHVCLKHNQSGRFLTSKEESYSTGSGQQIVYAGEWSTDEWSTFIVIPPLQSEEEPGYEVGWDDKVRLKHVPTRRNLHSHPGHASPVAGQQEVTCFGDDYTSDENDVWVVQKWDEDSDEYDDFWRVGQGFVLRHELTGATLHSHELEFFEGNEVTCFPEERDENDMWRVEV</sequence>
<dbReference type="SMART" id="SM00472">
    <property type="entry name" value="MIR"/>
    <property type="match status" value="3"/>
</dbReference>
<dbReference type="SUPFAM" id="SSF82109">
    <property type="entry name" value="MIR domain"/>
    <property type="match status" value="1"/>
</dbReference>
<evidence type="ECO:0000256" key="2">
    <source>
        <dbReference type="ARBA" id="ARBA00022737"/>
    </source>
</evidence>
<dbReference type="AlphaFoldDB" id="A0A8H7BNM8"/>